<sequence length="136" mass="15479">MKTSWLLLGYLFIVYSTLIWSSPIRKREDVIETSSDVTVSAFEKPIFKETSSKFLVKSSVSEHSSTRKTTQESTTPTPSKRSNSKSKNKKKKKVLPDYGETFDWKNFNENATKTNGSSGMLVMGSLLSLVFFYYFS</sequence>
<keyword evidence="3" id="KW-0732">Signal</keyword>
<dbReference type="Proteomes" id="UP000483820">
    <property type="component" value="Chromosome V"/>
</dbReference>
<feature type="region of interest" description="Disordered" evidence="1">
    <location>
        <begin position="57"/>
        <end position="94"/>
    </location>
</feature>
<dbReference type="CTD" id="78776840"/>
<evidence type="ECO:0000313" key="4">
    <source>
        <dbReference type="EMBL" id="KAF1753215.1"/>
    </source>
</evidence>
<dbReference type="GeneID" id="78776840"/>
<keyword evidence="2" id="KW-0472">Membrane</keyword>
<evidence type="ECO:0000256" key="3">
    <source>
        <dbReference type="SAM" id="SignalP"/>
    </source>
</evidence>
<proteinExistence type="predicted"/>
<comment type="caution">
    <text evidence="4">The sequence shown here is derived from an EMBL/GenBank/DDBJ whole genome shotgun (WGS) entry which is preliminary data.</text>
</comment>
<evidence type="ECO:0000313" key="5">
    <source>
        <dbReference type="Proteomes" id="UP000483820"/>
    </source>
</evidence>
<feature type="chain" id="PRO_5025548027" evidence="3">
    <location>
        <begin position="22"/>
        <end position="136"/>
    </location>
</feature>
<keyword evidence="2" id="KW-0812">Transmembrane</keyword>
<feature type="signal peptide" evidence="3">
    <location>
        <begin position="1"/>
        <end position="21"/>
    </location>
</feature>
<accession>A0A6A5GEU8</accession>
<feature type="compositionally biased region" description="Basic residues" evidence="1">
    <location>
        <begin position="82"/>
        <end position="93"/>
    </location>
</feature>
<gene>
    <name evidence="4" type="ORF">GCK72_019771</name>
</gene>
<evidence type="ECO:0000256" key="1">
    <source>
        <dbReference type="SAM" id="MobiDB-lite"/>
    </source>
</evidence>
<dbReference type="AlphaFoldDB" id="A0A6A5GEU8"/>
<organism evidence="4 5">
    <name type="scientific">Caenorhabditis remanei</name>
    <name type="common">Caenorhabditis vulgaris</name>
    <dbReference type="NCBI Taxonomy" id="31234"/>
    <lineage>
        <taxon>Eukaryota</taxon>
        <taxon>Metazoa</taxon>
        <taxon>Ecdysozoa</taxon>
        <taxon>Nematoda</taxon>
        <taxon>Chromadorea</taxon>
        <taxon>Rhabditida</taxon>
        <taxon>Rhabditina</taxon>
        <taxon>Rhabditomorpha</taxon>
        <taxon>Rhabditoidea</taxon>
        <taxon>Rhabditidae</taxon>
        <taxon>Peloderinae</taxon>
        <taxon>Caenorhabditis</taxon>
    </lineage>
</organism>
<keyword evidence="2" id="KW-1133">Transmembrane helix</keyword>
<feature type="compositionally biased region" description="Polar residues" evidence="1">
    <location>
        <begin position="58"/>
        <end position="78"/>
    </location>
</feature>
<dbReference type="KEGG" id="crq:GCK72_019771"/>
<reference evidence="4 5" key="1">
    <citation type="submission" date="2019-12" db="EMBL/GenBank/DDBJ databases">
        <title>Chromosome-level assembly of the Caenorhabditis remanei genome.</title>
        <authorList>
            <person name="Teterina A.A."/>
            <person name="Willis J.H."/>
            <person name="Phillips P.C."/>
        </authorList>
    </citation>
    <scope>NUCLEOTIDE SEQUENCE [LARGE SCALE GENOMIC DNA]</scope>
    <source>
        <strain evidence="4 5">PX506</strain>
        <tissue evidence="4">Whole organism</tissue>
    </source>
</reference>
<evidence type="ECO:0000256" key="2">
    <source>
        <dbReference type="SAM" id="Phobius"/>
    </source>
</evidence>
<protein>
    <submittedName>
        <fullName evidence="4">Uncharacterized protein</fullName>
    </submittedName>
</protein>
<dbReference type="RefSeq" id="XP_053582128.1">
    <property type="nucleotide sequence ID" value="XM_053733215.1"/>
</dbReference>
<dbReference type="EMBL" id="WUAV01000005">
    <property type="protein sequence ID" value="KAF1753215.1"/>
    <property type="molecule type" value="Genomic_DNA"/>
</dbReference>
<feature type="transmembrane region" description="Helical" evidence="2">
    <location>
        <begin position="116"/>
        <end position="135"/>
    </location>
</feature>
<name>A0A6A5GEU8_CAERE</name>